<proteinExistence type="predicted"/>
<organism evidence="2 3">
    <name type="scientific">Sorangium cellulosum (strain So ce56)</name>
    <name type="common">Polyangium cellulosum (strain So ce56)</name>
    <dbReference type="NCBI Taxonomy" id="448385"/>
    <lineage>
        <taxon>Bacteria</taxon>
        <taxon>Pseudomonadati</taxon>
        <taxon>Myxococcota</taxon>
        <taxon>Polyangia</taxon>
        <taxon>Polyangiales</taxon>
        <taxon>Polyangiaceae</taxon>
        <taxon>Sorangium</taxon>
    </lineage>
</organism>
<dbReference type="Pfam" id="PF00892">
    <property type="entry name" value="EamA"/>
    <property type="match status" value="1"/>
</dbReference>
<keyword evidence="3" id="KW-1185">Reference proteome</keyword>
<dbReference type="EMBL" id="AM746676">
    <property type="protein sequence ID" value="CAN92432.1"/>
    <property type="molecule type" value="Genomic_DNA"/>
</dbReference>
<sequence length="151" mass="15352">MRSKQVAGLIRWPSLAIAKLASVSSIREHETIKGLVAVIAAASAWGTVPLFVKHAERSAALSPSFESFALMAGMTLASAPLALGAGKAATLTLLEPLVAIALSLALLGERPTGTALAGGLLILASAAAVLLEPPAPPAQNTEIVADREIRS</sequence>
<name>A9G0S8_SORC5</name>
<dbReference type="STRING" id="448385.sce2274"/>
<reference evidence="2 3" key="1">
    <citation type="journal article" date="2007" name="Nat. Biotechnol.">
        <title>Complete genome sequence of the myxobacterium Sorangium cellulosum.</title>
        <authorList>
            <person name="Schneiker S."/>
            <person name="Perlova O."/>
            <person name="Kaiser O."/>
            <person name="Gerth K."/>
            <person name="Alici A."/>
            <person name="Altmeyer M.O."/>
            <person name="Bartels D."/>
            <person name="Bekel T."/>
            <person name="Beyer S."/>
            <person name="Bode E."/>
            <person name="Bode H.B."/>
            <person name="Bolten C.J."/>
            <person name="Choudhuri J.V."/>
            <person name="Doss S."/>
            <person name="Elnakady Y.A."/>
            <person name="Frank B."/>
            <person name="Gaigalat L."/>
            <person name="Goesmann A."/>
            <person name="Groeger C."/>
            <person name="Gross F."/>
            <person name="Jelsbak L."/>
            <person name="Jelsbak L."/>
            <person name="Kalinowski J."/>
            <person name="Kegler C."/>
            <person name="Knauber T."/>
            <person name="Konietzny S."/>
            <person name="Kopp M."/>
            <person name="Krause L."/>
            <person name="Krug D."/>
            <person name="Linke B."/>
            <person name="Mahmud T."/>
            <person name="Martinez-Arias R."/>
            <person name="McHardy A.C."/>
            <person name="Merai M."/>
            <person name="Meyer F."/>
            <person name="Mormann S."/>
            <person name="Munoz-Dorado J."/>
            <person name="Perez J."/>
            <person name="Pradella S."/>
            <person name="Rachid S."/>
            <person name="Raddatz G."/>
            <person name="Rosenau F."/>
            <person name="Rueckert C."/>
            <person name="Sasse F."/>
            <person name="Scharfe M."/>
            <person name="Schuster S.C."/>
            <person name="Suen G."/>
            <person name="Treuner-Lange A."/>
            <person name="Velicer G.J."/>
            <person name="Vorholter F.-J."/>
            <person name="Weissman K.J."/>
            <person name="Welch R.D."/>
            <person name="Wenzel S.C."/>
            <person name="Whitworth D.E."/>
            <person name="Wilhelm S."/>
            <person name="Wittmann C."/>
            <person name="Bloecker H."/>
            <person name="Puehler A."/>
            <person name="Mueller R."/>
        </authorList>
    </citation>
    <scope>NUCLEOTIDE SEQUENCE [LARGE SCALE GENOMIC DNA]</scope>
    <source>
        <strain evidence="3">So ce56</strain>
    </source>
</reference>
<dbReference type="RefSeq" id="WP_012234906.1">
    <property type="nucleotide sequence ID" value="NC_010162.1"/>
</dbReference>
<gene>
    <name evidence="2" type="ordered locus">sce2274</name>
</gene>
<dbReference type="OrthoDB" id="9814238at2"/>
<dbReference type="KEGG" id="scl:sce2274"/>
<dbReference type="InterPro" id="IPR000620">
    <property type="entry name" value="EamA_dom"/>
</dbReference>
<dbReference type="GO" id="GO:0016020">
    <property type="term" value="C:membrane"/>
    <property type="evidence" value="ECO:0007669"/>
    <property type="project" value="InterPro"/>
</dbReference>
<dbReference type="AlphaFoldDB" id="A9G0S8"/>
<dbReference type="Proteomes" id="UP000002139">
    <property type="component" value="Chromosome"/>
</dbReference>
<accession>A9G0S8</accession>
<evidence type="ECO:0000313" key="3">
    <source>
        <dbReference type="Proteomes" id="UP000002139"/>
    </source>
</evidence>
<dbReference type="HOGENOM" id="CLU_1730201_0_0_7"/>
<evidence type="ECO:0000259" key="1">
    <source>
        <dbReference type="Pfam" id="PF00892"/>
    </source>
</evidence>
<evidence type="ECO:0000313" key="2">
    <source>
        <dbReference type="EMBL" id="CAN92432.1"/>
    </source>
</evidence>
<dbReference type="InterPro" id="IPR037185">
    <property type="entry name" value="EmrE-like"/>
</dbReference>
<feature type="domain" description="EamA" evidence="1">
    <location>
        <begin position="83"/>
        <end position="130"/>
    </location>
</feature>
<protein>
    <recommendedName>
        <fullName evidence="1">EamA domain-containing protein</fullName>
    </recommendedName>
</protein>
<dbReference type="SUPFAM" id="SSF103481">
    <property type="entry name" value="Multidrug resistance efflux transporter EmrE"/>
    <property type="match status" value="1"/>
</dbReference>